<evidence type="ECO:0000256" key="2">
    <source>
        <dbReference type="ARBA" id="ARBA00022803"/>
    </source>
</evidence>
<dbReference type="SMART" id="SM00028">
    <property type="entry name" value="TPR"/>
    <property type="match status" value="4"/>
</dbReference>
<dbReference type="PANTHER" id="PTHR44943">
    <property type="entry name" value="CELLULOSE SYNTHASE OPERON PROTEIN C"/>
    <property type="match status" value="1"/>
</dbReference>
<dbReference type="InterPro" id="IPR011990">
    <property type="entry name" value="TPR-like_helical_dom_sf"/>
</dbReference>
<evidence type="ECO:0000256" key="1">
    <source>
        <dbReference type="ARBA" id="ARBA00022737"/>
    </source>
</evidence>
<proteinExistence type="predicted"/>
<dbReference type="AlphaFoldDB" id="A0A3B0UB05"/>
<organism evidence="3">
    <name type="scientific">hydrothermal vent metagenome</name>
    <dbReference type="NCBI Taxonomy" id="652676"/>
    <lineage>
        <taxon>unclassified sequences</taxon>
        <taxon>metagenomes</taxon>
        <taxon>ecological metagenomes</taxon>
    </lineage>
</organism>
<dbReference type="PROSITE" id="PS50005">
    <property type="entry name" value="TPR"/>
    <property type="match status" value="2"/>
</dbReference>
<accession>A0A3B0UB05</accession>
<dbReference type="Pfam" id="PF00515">
    <property type="entry name" value="TPR_1"/>
    <property type="match status" value="1"/>
</dbReference>
<dbReference type="SUPFAM" id="SSF48452">
    <property type="entry name" value="TPR-like"/>
    <property type="match status" value="1"/>
</dbReference>
<keyword evidence="1" id="KW-0677">Repeat</keyword>
<reference evidence="3" key="1">
    <citation type="submission" date="2018-06" db="EMBL/GenBank/DDBJ databases">
        <authorList>
            <person name="Zhirakovskaya E."/>
        </authorList>
    </citation>
    <scope>NUCLEOTIDE SEQUENCE</scope>
</reference>
<name>A0A3B0UB05_9ZZZZ</name>
<sequence length="285" mass="31320">MKKILSICVLVISVLTLSAQDAAQKINDANDALKNKEYAKAFELYKSALNNLGDVEVDASINYNVGFAAYQANKYQEAIEYFNKAIEASANISKSHEFIANAYTKLKQYKKAVASYEKAIETDKSGEKSLFYNAAIAAYKGKIYDKAAILFQKAVDAGYKAANAQYYKAVVLKKMNKNDEYKQTLIEGAEKFPSNNKIRSALAKLYVTEGNSLYKQGVGILNVVNKKVNEGALQTDDAAYTAEVEKAKTEFKKAAGILKKATALDASNKNAQKLLDACNQNIMSL</sequence>
<gene>
    <name evidence="3" type="ORF">MNBD_BACTEROID01-2172</name>
</gene>
<dbReference type="InterPro" id="IPR051685">
    <property type="entry name" value="Ycf3/AcsC/BcsC/TPR_MFPF"/>
</dbReference>
<dbReference type="PANTHER" id="PTHR44943:SF8">
    <property type="entry name" value="TPR REPEAT-CONTAINING PROTEIN MJ0263"/>
    <property type="match status" value="1"/>
</dbReference>
<protein>
    <submittedName>
        <fullName evidence="3">Uncharacterized protein</fullName>
    </submittedName>
</protein>
<keyword evidence="2" id="KW-0802">TPR repeat</keyword>
<evidence type="ECO:0000313" key="3">
    <source>
        <dbReference type="EMBL" id="VAW21749.1"/>
    </source>
</evidence>
<dbReference type="Gene3D" id="1.25.40.10">
    <property type="entry name" value="Tetratricopeptide repeat domain"/>
    <property type="match status" value="2"/>
</dbReference>
<dbReference type="InterPro" id="IPR019734">
    <property type="entry name" value="TPR_rpt"/>
</dbReference>
<dbReference type="Pfam" id="PF07719">
    <property type="entry name" value="TPR_2"/>
    <property type="match status" value="1"/>
</dbReference>
<dbReference type="EMBL" id="UOEP01000154">
    <property type="protein sequence ID" value="VAW21749.1"/>
    <property type="molecule type" value="Genomic_DNA"/>
</dbReference>
<dbReference type="InterPro" id="IPR013105">
    <property type="entry name" value="TPR_2"/>
</dbReference>